<protein>
    <submittedName>
        <fullName evidence="1">Uncharacterized protein</fullName>
    </submittedName>
</protein>
<evidence type="ECO:0000313" key="2">
    <source>
        <dbReference type="Proteomes" id="UP000692954"/>
    </source>
</evidence>
<comment type="caution">
    <text evidence="1">The sequence shown here is derived from an EMBL/GenBank/DDBJ whole genome shotgun (WGS) entry which is preliminary data.</text>
</comment>
<dbReference type="Proteomes" id="UP000692954">
    <property type="component" value="Unassembled WGS sequence"/>
</dbReference>
<dbReference type="AlphaFoldDB" id="A0A8S1M0N9"/>
<keyword evidence="2" id="KW-1185">Reference proteome</keyword>
<evidence type="ECO:0000313" key="1">
    <source>
        <dbReference type="EMBL" id="CAD8070496.1"/>
    </source>
</evidence>
<dbReference type="EMBL" id="CAJJDN010000027">
    <property type="protein sequence ID" value="CAD8070496.1"/>
    <property type="molecule type" value="Genomic_DNA"/>
</dbReference>
<organism evidence="1 2">
    <name type="scientific">Paramecium sonneborni</name>
    <dbReference type="NCBI Taxonomy" id="65129"/>
    <lineage>
        <taxon>Eukaryota</taxon>
        <taxon>Sar</taxon>
        <taxon>Alveolata</taxon>
        <taxon>Ciliophora</taxon>
        <taxon>Intramacronucleata</taxon>
        <taxon>Oligohymenophorea</taxon>
        <taxon>Peniculida</taxon>
        <taxon>Parameciidae</taxon>
        <taxon>Paramecium</taxon>
    </lineage>
</organism>
<accession>A0A8S1M0N9</accession>
<gene>
    <name evidence="1" type="ORF">PSON_ATCC_30995.1.T0270009</name>
</gene>
<proteinExistence type="predicted"/>
<reference evidence="1" key="1">
    <citation type="submission" date="2021-01" db="EMBL/GenBank/DDBJ databases">
        <authorList>
            <consortium name="Genoscope - CEA"/>
            <person name="William W."/>
        </authorList>
    </citation>
    <scope>NUCLEOTIDE SEQUENCE</scope>
</reference>
<sequence length="578" mass="69032">MNFIFFFLKSLGQDRQNIQKQNRIYQVVWNDQQEKVLTKQRSQTKQLFRNEIPCSNWNDLGVLPILQQKTLNEKKKQQREHVLNKYTDDDEQLNACLDKEFSQRTTNQVNPDLLFNMGFSLAEQILKHYGRMKSATIDDRLQYIRMKIKKLNKNQPKEKKIIKIIYRILQYYAKHQLNISKEQENLQKKFLMKYQELLNQKLMSRIAEKQFITKLYNYAFEKERKRQNITLNDEENLFLNYPSKQQIANYKQIQPQSTRLKNEKNKRRIFKVNGQTYKHIFHPSTKLLIDKKLECEENKLVIFIQYMLNINKSGQKKFKLGLIIHPSLRQRRNFLKFYSGGLFNQIELEHWKSPNYQPTQTEIKAAIMMQRKLRSLFRVKKLRQKLEKINNCESMIHQIELGQNQQVAYFYLNKSLELCNLQLKIKQILVVQKPKKMLVKTLITGVSTPIKKGIQSLRIAAPSNKIKVDYLFEAVQKKNYDDKIISFSLFCKLCNSQNYDGITLFMLLLQMVIRVFVKWLILSLLLYRQLQNGTDPHIMGQSSPPIDMAKIQNKLKHQTFVQYQKLKGTWQDSFSLIY</sequence>
<dbReference type="OrthoDB" id="295802at2759"/>
<name>A0A8S1M0N9_9CILI</name>